<keyword evidence="3" id="KW-0812">Transmembrane</keyword>
<dbReference type="Proteomes" id="UP001500575">
    <property type="component" value="Unassembled WGS sequence"/>
</dbReference>
<proteinExistence type="inferred from homology"/>
<sequence length="308" mass="33485">MSEPTTRARATGAPASYEQEYDTVDRVTMPLLQRITVQALDEDYAHAARRRQEQAGATGEVESPRSVSWWLWLGVTVVVGILLAVAGRQTSQAAVDNQSSRPALIARIDAERGALAETQERVGRFQAVINELQTESDRVAQDQVSTGEALRRLQARTGYVAVTGPGVRITVQDAQGVDPGDAIRDSDLALLVNGLWTAGAEAIAINNQRLTALTYIKNSSQAINVNSRPLVPPYVVEAIGDPRTLQARLLESPSGGRFEEFARALDWQVTRQNVDRLRLPQAPARMLRSAEKGLAGNEPRPDQEGGTT</sequence>
<feature type="transmembrane region" description="Helical" evidence="3">
    <location>
        <begin position="69"/>
        <end position="87"/>
    </location>
</feature>
<comment type="caution">
    <text evidence="4">The sequence shown here is derived from an EMBL/GenBank/DDBJ whole genome shotgun (WGS) entry which is preliminary data.</text>
</comment>
<dbReference type="EMBL" id="BAAAQQ010000007">
    <property type="protein sequence ID" value="GAA2120989.1"/>
    <property type="molecule type" value="Genomic_DNA"/>
</dbReference>
<dbReference type="Gene3D" id="3.30.70.1880">
    <property type="entry name" value="Protein of unknown function DUF881"/>
    <property type="match status" value="1"/>
</dbReference>
<organism evidence="4 5">
    <name type="scientific">Nocardioides bigeumensis</name>
    <dbReference type="NCBI Taxonomy" id="433657"/>
    <lineage>
        <taxon>Bacteria</taxon>
        <taxon>Bacillati</taxon>
        <taxon>Actinomycetota</taxon>
        <taxon>Actinomycetes</taxon>
        <taxon>Propionibacteriales</taxon>
        <taxon>Nocardioidaceae</taxon>
        <taxon>Nocardioides</taxon>
    </lineage>
</organism>
<evidence type="ECO:0000256" key="2">
    <source>
        <dbReference type="SAM" id="MobiDB-lite"/>
    </source>
</evidence>
<dbReference type="Pfam" id="PF05949">
    <property type="entry name" value="DUF881"/>
    <property type="match status" value="1"/>
</dbReference>
<feature type="region of interest" description="Disordered" evidence="2">
    <location>
        <begin position="287"/>
        <end position="308"/>
    </location>
</feature>
<comment type="similarity">
    <text evidence="1">Belongs to the UPF0749 family.</text>
</comment>
<protein>
    <submittedName>
        <fullName evidence="4">DUF881 domain-containing protein</fullName>
    </submittedName>
</protein>
<keyword evidence="3" id="KW-1133">Transmembrane helix</keyword>
<gene>
    <name evidence="4" type="ORF">GCM10009843_14850</name>
</gene>
<feature type="compositionally biased region" description="Basic and acidic residues" evidence="2">
    <location>
        <begin position="299"/>
        <end position="308"/>
    </location>
</feature>
<reference evidence="4 5" key="1">
    <citation type="journal article" date="2019" name="Int. J. Syst. Evol. Microbiol.">
        <title>The Global Catalogue of Microorganisms (GCM) 10K type strain sequencing project: providing services to taxonomists for standard genome sequencing and annotation.</title>
        <authorList>
            <consortium name="The Broad Institute Genomics Platform"/>
            <consortium name="The Broad Institute Genome Sequencing Center for Infectious Disease"/>
            <person name="Wu L."/>
            <person name="Ma J."/>
        </authorList>
    </citation>
    <scope>NUCLEOTIDE SEQUENCE [LARGE SCALE GENOMIC DNA]</scope>
    <source>
        <strain evidence="4 5">JCM 16021</strain>
    </source>
</reference>
<name>A0ABN2Y349_9ACTN</name>
<dbReference type="RefSeq" id="WP_344303043.1">
    <property type="nucleotide sequence ID" value="NZ_BAAAQQ010000007.1"/>
</dbReference>
<dbReference type="PANTHER" id="PTHR37313:SF1">
    <property type="entry name" value="UPF0749 PROTEIN RV1823"/>
    <property type="match status" value="1"/>
</dbReference>
<dbReference type="InterPro" id="IPR010273">
    <property type="entry name" value="DUF881"/>
</dbReference>
<keyword evidence="3" id="KW-0472">Membrane</keyword>
<accession>A0ABN2Y349</accession>
<evidence type="ECO:0000313" key="5">
    <source>
        <dbReference type="Proteomes" id="UP001500575"/>
    </source>
</evidence>
<evidence type="ECO:0000256" key="3">
    <source>
        <dbReference type="SAM" id="Phobius"/>
    </source>
</evidence>
<evidence type="ECO:0000256" key="1">
    <source>
        <dbReference type="ARBA" id="ARBA00009108"/>
    </source>
</evidence>
<evidence type="ECO:0000313" key="4">
    <source>
        <dbReference type="EMBL" id="GAA2120989.1"/>
    </source>
</evidence>
<dbReference type="PANTHER" id="PTHR37313">
    <property type="entry name" value="UPF0749 PROTEIN RV1825"/>
    <property type="match status" value="1"/>
</dbReference>
<keyword evidence="5" id="KW-1185">Reference proteome</keyword>